<proteinExistence type="predicted"/>
<accession>A0AAN7LS61</accession>
<keyword evidence="3" id="KW-1185">Reference proteome</keyword>
<dbReference type="PANTHER" id="PTHR38386">
    <property type="entry name" value="OS05G0426900 PROTEIN"/>
    <property type="match status" value="1"/>
</dbReference>
<evidence type="ECO:0000313" key="2">
    <source>
        <dbReference type="EMBL" id="KAK4784717.1"/>
    </source>
</evidence>
<reference evidence="2 3" key="1">
    <citation type="journal article" date="2023" name="Hortic Res">
        <title>Pangenome of water caltrop reveals structural variations and asymmetric subgenome divergence after allopolyploidization.</title>
        <authorList>
            <person name="Zhang X."/>
            <person name="Chen Y."/>
            <person name="Wang L."/>
            <person name="Yuan Y."/>
            <person name="Fang M."/>
            <person name="Shi L."/>
            <person name="Lu R."/>
            <person name="Comes H.P."/>
            <person name="Ma Y."/>
            <person name="Chen Y."/>
            <person name="Huang G."/>
            <person name="Zhou Y."/>
            <person name="Zheng Z."/>
            <person name="Qiu Y."/>
        </authorList>
    </citation>
    <scope>NUCLEOTIDE SEQUENCE [LARGE SCALE GENOMIC DNA]</scope>
    <source>
        <strain evidence="2">F231</strain>
    </source>
</reference>
<gene>
    <name evidence="2" type="ORF">SAY86_019085</name>
</gene>
<dbReference type="Proteomes" id="UP001346149">
    <property type="component" value="Unassembled WGS sequence"/>
</dbReference>
<evidence type="ECO:0000256" key="1">
    <source>
        <dbReference type="SAM" id="MobiDB-lite"/>
    </source>
</evidence>
<sequence length="158" mass="17625">MNGQYSKMKSSTHKSRSMDFSDVMQFSSKDENPRKSRTAAESPKIAELSDDSACYDSCSGGESFRAVLSRSGSTASKRFGVGLEAQSVGAQCSGIRRALSMRRSSSVSERYCRIHDQSLTEMDFEEEDDARDMAGPVKKMKRNRGRRIFGACRRFFGL</sequence>
<name>A0AAN7LS61_TRANT</name>
<feature type="region of interest" description="Disordered" evidence="1">
    <location>
        <begin position="1"/>
        <end position="52"/>
    </location>
</feature>
<dbReference type="AlphaFoldDB" id="A0AAN7LS61"/>
<organism evidence="2 3">
    <name type="scientific">Trapa natans</name>
    <name type="common">Water chestnut</name>
    <dbReference type="NCBI Taxonomy" id="22666"/>
    <lineage>
        <taxon>Eukaryota</taxon>
        <taxon>Viridiplantae</taxon>
        <taxon>Streptophyta</taxon>
        <taxon>Embryophyta</taxon>
        <taxon>Tracheophyta</taxon>
        <taxon>Spermatophyta</taxon>
        <taxon>Magnoliopsida</taxon>
        <taxon>eudicotyledons</taxon>
        <taxon>Gunneridae</taxon>
        <taxon>Pentapetalae</taxon>
        <taxon>rosids</taxon>
        <taxon>malvids</taxon>
        <taxon>Myrtales</taxon>
        <taxon>Lythraceae</taxon>
        <taxon>Trapa</taxon>
    </lineage>
</organism>
<evidence type="ECO:0000313" key="3">
    <source>
        <dbReference type="Proteomes" id="UP001346149"/>
    </source>
</evidence>
<dbReference type="EMBL" id="JAXQNO010000014">
    <property type="protein sequence ID" value="KAK4784717.1"/>
    <property type="molecule type" value="Genomic_DNA"/>
</dbReference>
<comment type="caution">
    <text evidence="2">The sequence shown here is derived from an EMBL/GenBank/DDBJ whole genome shotgun (WGS) entry which is preliminary data.</text>
</comment>
<protein>
    <submittedName>
        <fullName evidence="2">Uncharacterized protein</fullName>
    </submittedName>
</protein>
<dbReference type="PANTHER" id="PTHR38386:SF6">
    <property type="entry name" value="OS05G0426900 PROTEIN"/>
    <property type="match status" value="1"/>
</dbReference>